<evidence type="ECO:0000256" key="1">
    <source>
        <dbReference type="ARBA" id="ARBA00023157"/>
    </source>
</evidence>
<dbReference type="InterPro" id="IPR000859">
    <property type="entry name" value="CUB_dom"/>
</dbReference>
<dbReference type="PANTHER" id="PTHR33236:SF5">
    <property type="entry name" value="CUB DOMAIN-CONTAINING PROTEIN"/>
    <property type="match status" value="1"/>
</dbReference>
<feature type="disulfide bond" evidence="2">
    <location>
        <begin position="185"/>
        <end position="202"/>
    </location>
</feature>
<evidence type="ECO:0000259" key="4">
    <source>
        <dbReference type="PROSITE" id="PS01180"/>
    </source>
</evidence>
<dbReference type="RefSeq" id="XP_022242769.1">
    <property type="nucleotide sequence ID" value="XM_022387061.1"/>
</dbReference>
<keyword evidence="3" id="KW-0812">Transmembrane</keyword>
<evidence type="ECO:0000313" key="5">
    <source>
        <dbReference type="Proteomes" id="UP000694941"/>
    </source>
</evidence>
<gene>
    <name evidence="6" type="primary">LOC111085982</name>
</gene>
<feature type="domain" description="CUB" evidence="4">
    <location>
        <begin position="129"/>
        <end position="244"/>
    </location>
</feature>
<dbReference type="Pfam" id="PF00431">
    <property type="entry name" value="CUB"/>
    <property type="match status" value="1"/>
</dbReference>
<proteinExistence type="predicted"/>
<keyword evidence="1 2" id="KW-1015">Disulfide bond</keyword>
<dbReference type="InterPro" id="IPR058698">
    <property type="entry name" value="CUB_metazoa"/>
</dbReference>
<dbReference type="Proteomes" id="UP000694941">
    <property type="component" value="Unplaced"/>
</dbReference>
<reference evidence="6" key="1">
    <citation type="submission" date="2025-08" db="UniProtKB">
        <authorList>
            <consortium name="RefSeq"/>
        </authorList>
    </citation>
    <scope>IDENTIFICATION</scope>
    <source>
        <tissue evidence="6">Muscle</tissue>
    </source>
</reference>
<comment type="caution">
    <text evidence="2">Lacks conserved residue(s) required for the propagation of feature annotation.</text>
</comment>
<dbReference type="PROSITE" id="PS01180">
    <property type="entry name" value="CUB"/>
    <property type="match status" value="2"/>
</dbReference>
<dbReference type="PANTHER" id="PTHR33236">
    <property type="entry name" value="INTRAFLAGELLAR TRANSPORT PROTEIN 122 FAMILY PROTEIN-RELATED"/>
    <property type="match status" value="1"/>
</dbReference>
<sequence>MLYECNFIMYHHRVTYHFGECSDPGHHAAIKAIAAAMINYSGLTMTGLLYFYLCFGVILSINAKPSAVRDKKSFFSFFALVDFPNELCQTDDLLVGTCYTEWECKNLGGKDRGSCAAKFGVCCVFEVSCGDVVRHNNSIILSPSYPSTFTDTRRCDVTIKKLPNICQVRLDFVKMTLAQPSNTACVNDQFFVPGFLNIPIICGENSGQHIYIDFTENNELPLSFVTARVSVERVWNVRVAFIGCDSPERAPGGCLQYYKGTKGYVSSFNFESTLENIPRHLSDQNYAICIQPNPGFCHIRWTPESFELTGSDGTAMRGEPCQFDWVSIPNAYKEGGTLSFDRFCGTRLNTIKKSPESVSLISATMPFTLRFVTNAKELPQSKNRGFKMKYEQLPCVV</sequence>
<name>A0ABM1SGL4_LIMPO</name>
<organism evidence="5 6">
    <name type="scientific">Limulus polyphemus</name>
    <name type="common">Atlantic horseshoe crab</name>
    <dbReference type="NCBI Taxonomy" id="6850"/>
    <lineage>
        <taxon>Eukaryota</taxon>
        <taxon>Metazoa</taxon>
        <taxon>Ecdysozoa</taxon>
        <taxon>Arthropoda</taxon>
        <taxon>Chelicerata</taxon>
        <taxon>Merostomata</taxon>
        <taxon>Xiphosura</taxon>
        <taxon>Limulidae</taxon>
        <taxon>Limulus</taxon>
    </lineage>
</organism>
<evidence type="ECO:0000256" key="2">
    <source>
        <dbReference type="PROSITE-ProRule" id="PRU00059"/>
    </source>
</evidence>
<feature type="domain" description="CUB" evidence="4">
    <location>
        <begin position="254"/>
        <end position="393"/>
    </location>
</feature>
<evidence type="ECO:0000313" key="6">
    <source>
        <dbReference type="RefSeq" id="XP_022242769.1"/>
    </source>
</evidence>
<keyword evidence="5" id="KW-1185">Reference proteome</keyword>
<dbReference type="InterPro" id="IPR035914">
    <property type="entry name" value="Sperma_CUB_dom_sf"/>
</dbReference>
<protein>
    <submittedName>
        <fullName evidence="6">Uncharacterized protein LOC111085982</fullName>
    </submittedName>
</protein>
<evidence type="ECO:0000256" key="3">
    <source>
        <dbReference type="SAM" id="Phobius"/>
    </source>
</evidence>
<keyword evidence="3" id="KW-0472">Membrane</keyword>
<keyword evidence="3" id="KW-1133">Transmembrane helix</keyword>
<dbReference type="GeneID" id="111085982"/>
<dbReference type="Pfam" id="PF26080">
    <property type="entry name" value="CUB_animal"/>
    <property type="match status" value="1"/>
</dbReference>
<accession>A0ABM1SGL4</accession>
<dbReference type="SUPFAM" id="SSF49854">
    <property type="entry name" value="Spermadhesin, CUB domain"/>
    <property type="match status" value="2"/>
</dbReference>
<dbReference type="Gene3D" id="2.60.120.290">
    <property type="entry name" value="Spermadhesin, CUB domain"/>
    <property type="match status" value="2"/>
</dbReference>
<feature type="transmembrane region" description="Helical" evidence="3">
    <location>
        <begin position="47"/>
        <end position="63"/>
    </location>
</feature>